<accession>A0A8A4TX31</accession>
<evidence type="ECO:0000256" key="2">
    <source>
        <dbReference type="ARBA" id="ARBA00022741"/>
    </source>
</evidence>
<feature type="binding site" evidence="5">
    <location>
        <position position="38"/>
    </location>
    <ligand>
        <name>ATP</name>
        <dbReference type="ChEBI" id="CHEBI:30616"/>
    </ligand>
</feature>
<dbReference type="Gene3D" id="1.10.510.10">
    <property type="entry name" value="Transferase(Phosphotransferase) domain 1"/>
    <property type="match status" value="1"/>
</dbReference>
<dbReference type="GO" id="GO:0004674">
    <property type="term" value="F:protein serine/threonine kinase activity"/>
    <property type="evidence" value="ECO:0007669"/>
    <property type="project" value="UniProtKB-KW"/>
</dbReference>
<keyword evidence="1" id="KW-0808">Transferase</keyword>
<evidence type="ECO:0000256" key="3">
    <source>
        <dbReference type="ARBA" id="ARBA00022777"/>
    </source>
</evidence>
<dbReference type="SMART" id="SM00220">
    <property type="entry name" value="S_TKc"/>
    <property type="match status" value="1"/>
</dbReference>
<keyword evidence="2 5" id="KW-0547">Nucleotide-binding</keyword>
<name>A0A8A4TX31_SULCO</name>
<evidence type="ECO:0000256" key="5">
    <source>
        <dbReference type="PROSITE-ProRule" id="PRU10141"/>
    </source>
</evidence>
<keyword evidence="7" id="KW-0723">Serine/threonine-protein kinase</keyword>
<evidence type="ECO:0000256" key="4">
    <source>
        <dbReference type="ARBA" id="ARBA00022840"/>
    </source>
</evidence>
<dbReference type="Proteomes" id="UP000663929">
    <property type="component" value="Chromosome"/>
</dbReference>
<gene>
    <name evidence="7" type="ORF">J3U87_15010</name>
</gene>
<evidence type="ECO:0000313" key="7">
    <source>
        <dbReference type="EMBL" id="QTD53758.1"/>
    </source>
</evidence>
<organism evidence="7 8">
    <name type="scientific">Sulfidibacter corallicola</name>
    <dbReference type="NCBI Taxonomy" id="2818388"/>
    <lineage>
        <taxon>Bacteria</taxon>
        <taxon>Pseudomonadati</taxon>
        <taxon>Acidobacteriota</taxon>
        <taxon>Holophagae</taxon>
        <taxon>Acanthopleuribacterales</taxon>
        <taxon>Acanthopleuribacteraceae</taxon>
        <taxon>Sulfidibacter</taxon>
    </lineage>
</organism>
<dbReference type="PANTHER" id="PTHR43289">
    <property type="entry name" value="MITOGEN-ACTIVATED PROTEIN KINASE KINASE KINASE 20-RELATED"/>
    <property type="match status" value="1"/>
</dbReference>
<reference evidence="7" key="1">
    <citation type="submission" date="2021-03" db="EMBL/GenBank/DDBJ databases">
        <title>Acanthopleuribacteraceae sp. M133.</title>
        <authorList>
            <person name="Wang G."/>
        </authorList>
    </citation>
    <scope>NUCLEOTIDE SEQUENCE</scope>
    <source>
        <strain evidence="7">M133</strain>
    </source>
</reference>
<dbReference type="KEGG" id="scor:J3U87_15010"/>
<dbReference type="InterPro" id="IPR000719">
    <property type="entry name" value="Prot_kinase_dom"/>
</dbReference>
<keyword evidence="8" id="KW-1185">Reference proteome</keyword>
<dbReference type="AlphaFoldDB" id="A0A8A4TX31"/>
<evidence type="ECO:0000259" key="6">
    <source>
        <dbReference type="PROSITE" id="PS50011"/>
    </source>
</evidence>
<dbReference type="RefSeq" id="WP_237383858.1">
    <property type="nucleotide sequence ID" value="NZ_CP071793.1"/>
</dbReference>
<dbReference type="PIRSF" id="PIRSF000654">
    <property type="entry name" value="Integrin-linked_kinase"/>
    <property type="match status" value="1"/>
</dbReference>
<dbReference type="Pfam" id="PF00069">
    <property type="entry name" value="Pkinase"/>
    <property type="match status" value="1"/>
</dbReference>
<evidence type="ECO:0000313" key="8">
    <source>
        <dbReference type="Proteomes" id="UP000663929"/>
    </source>
</evidence>
<dbReference type="InterPro" id="IPR017441">
    <property type="entry name" value="Protein_kinase_ATP_BS"/>
</dbReference>
<dbReference type="PROSITE" id="PS50011">
    <property type="entry name" value="PROTEIN_KINASE_DOM"/>
    <property type="match status" value="1"/>
</dbReference>
<dbReference type="GO" id="GO:0005524">
    <property type="term" value="F:ATP binding"/>
    <property type="evidence" value="ECO:0007669"/>
    <property type="project" value="UniProtKB-UniRule"/>
</dbReference>
<evidence type="ECO:0000256" key="1">
    <source>
        <dbReference type="ARBA" id="ARBA00022679"/>
    </source>
</evidence>
<feature type="domain" description="Protein kinase" evidence="6">
    <location>
        <begin position="9"/>
        <end position="273"/>
    </location>
</feature>
<dbReference type="PANTHER" id="PTHR43289:SF34">
    <property type="entry name" value="SERINE_THREONINE-PROTEIN KINASE YBDM-RELATED"/>
    <property type="match status" value="1"/>
</dbReference>
<sequence length="282" mass="31797">MMGTTFAHYQLLNRIGGGNTGVVYEAYDIKNDRKLALKILQNNFLLTKEKKARFLRELQAARILEHPALARIYEADEFEGAYYLAMEYVEGQEYSDIIQHHPEGIPLDLFYKLMLPVIEGIAFAHEKNLAHRDIKPDNLKLDRKGHPKVLDFGLVKFLDKTDGGHDDSFQTMAGMVIGSAGYMSPEQASGEPLDKRTDIFSLGIVMYELLSGKNPFHASNAFATISKILTATPISLELLRPDLPMELCQIVIKCLNKDMVARYPSSRALYEAIQEAREKATE</sequence>
<proteinExistence type="predicted"/>
<dbReference type="InterPro" id="IPR011009">
    <property type="entry name" value="Kinase-like_dom_sf"/>
</dbReference>
<dbReference type="EMBL" id="CP071793">
    <property type="protein sequence ID" value="QTD53758.1"/>
    <property type="molecule type" value="Genomic_DNA"/>
</dbReference>
<keyword evidence="4 5" id="KW-0067">ATP-binding</keyword>
<dbReference type="Gene3D" id="3.30.200.20">
    <property type="entry name" value="Phosphorylase Kinase, domain 1"/>
    <property type="match status" value="1"/>
</dbReference>
<dbReference type="SUPFAM" id="SSF56112">
    <property type="entry name" value="Protein kinase-like (PK-like)"/>
    <property type="match status" value="1"/>
</dbReference>
<keyword evidence="3 7" id="KW-0418">Kinase</keyword>
<protein>
    <submittedName>
        <fullName evidence="7">Serine/threonine protein kinase</fullName>
    </submittedName>
</protein>
<dbReference type="PROSITE" id="PS00107">
    <property type="entry name" value="PROTEIN_KINASE_ATP"/>
    <property type="match status" value="1"/>
</dbReference>
<dbReference type="CDD" id="cd14014">
    <property type="entry name" value="STKc_PknB_like"/>
    <property type="match status" value="1"/>
</dbReference>